<dbReference type="Proteomes" id="UP001327560">
    <property type="component" value="Chromosome 5"/>
</dbReference>
<dbReference type="AlphaFoldDB" id="A0AAQ3QI69"/>
<feature type="chain" id="PRO_5043041991" evidence="1">
    <location>
        <begin position="27"/>
        <end position="90"/>
    </location>
</feature>
<evidence type="ECO:0000313" key="2">
    <source>
        <dbReference type="EMBL" id="WOL09150.1"/>
    </source>
</evidence>
<protein>
    <submittedName>
        <fullName evidence="2">Uncharacterized protein</fullName>
    </submittedName>
</protein>
<evidence type="ECO:0000313" key="3">
    <source>
        <dbReference type="Proteomes" id="UP001327560"/>
    </source>
</evidence>
<feature type="signal peptide" evidence="1">
    <location>
        <begin position="1"/>
        <end position="26"/>
    </location>
</feature>
<dbReference type="EMBL" id="CP136894">
    <property type="protein sequence ID" value="WOL09150.1"/>
    <property type="molecule type" value="Genomic_DNA"/>
</dbReference>
<keyword evidence="1" id="KW-0732">Signal</keyword>
<proteinExistence type="predicted"/>
<organism evidence="2 3">
    <name type="scientific">Canna indica</name>
    <name type="common">Indian-shot</name>
    <dbReference type="NCBI Taxonomy" id="4628"/>
    <lineage>
        <taxon>Eukaryota</taxon>
        <taxon>Viridiplantae</taxon>
        <taxon>Streptophyta</taxon>
        <taxon>Embryophyta</taxon>
        <taxon>Tracheophyta</taxon>
        <taxon>Spermatophyta</taxon>
        <taxon>Magnoliopsida</taxon>
        <taxon>Liliopsida</taxon>
        <taxon>Zingiberales</taxon>
        <taxon>Cannaceae</taxon>
        <taxon>Canna</taxon>
    </lineage>
</organism>
<sequence>MASFCKGTAAILIIFILLLLASSPQARKLHYLSQEEDVNIKLGLISSAADGSIIPLPSSPGTLTSVDAQPISQSNVDRMLGSVPSPGVGH</sequence>
<keyword evidence="3" id="KW-1185">Reference proteome</keyword>
<reference evidence="2 3" key="1">
    <citation type="submission" date="2023-10" db="EMBL/GenBank/DDBJ databases">
        <title>Chromosome-scale genome assembly provides insights into flower coloration mechanisms of Canna indica.</title>
        <authorList>
            <person name="Li C."/>
        </authorList>
    </citation>
    <scope>NUCLEOTIDE SEQUENCE [LARGE SCALE GENOMIC DNA]</scope>
    <source>
        <tissue evidence="2">Flower</tissue>
    </source>
</reference>
<accession>A0AAQ3QI69</accession>
<evidence type="ECO:0000256" key="1">
    <source>
        <dbReference type="SAM" id="SignalP"/>
    </source>
</evidence>
<name>A0AAQ3QI69_9LILI</name>
<gene>
    <name evidence="2" type="ORF">Cni_G17903</name>
</gene>